<proteinExistence type="predicted"/>
<gene>
    <name evidence="2" type="ORF">AVEN_61589_1</name>
</gene>
<dbReference type="AlphaFoldDB" id="A0A4Y2NM38"/>
<protein>
    <submittedName>
        <fullName evidence="2">Uncharacterized protein</fullName>
    </submittedName>
</protein>
<comment type="caution">
    <text evidence="2">The sequence shown here is derived from an EMBL/GenBank/DDBJ whole genome shotgun (WGS) entry which is preliminary data.</text>
</comment>
<evidence type="ECO:0000256" key="1">
    <source>
        <dbReference type="SAM" id="Phobius"/>
    </source>
</evidence>
<feature type="transmembrane region" description="Helical" evidence="1">
    <location>
        <begin position="39"/>
        <end position="64"/>
    </location>
</feature>
<evidence type="ECO:0000313" key="3">
    <source>
        <dbReference type="Proteomes" id="UP000499080"/>
    </source>
</evidence>
<keyword evidence="1" id="KW-1133">Transmembrane helix</keyword>
<name>A0A4Y2NM38_ARAVE</name>
<keyword evidence="3" id="KW-1185">Reference proteome</keyword>
<dbReference type="Proteomes" id="UP000499080">
    <property type="component" value="Unassembled WGS sequence"/>
</dbReference>
<reference evidence="2 3" key="1">
    <citation type="journal article" date="2019" name="Sci. Rep.">
        <title>Orb-weaving spider Araneus ventricosus genome elucidates the spidroin gene catalogue.</title>
        <authorList>
            <person name="Kono N."/>
            <person name="Nakamura H."/>
            <person name="Ohtoshi R."/>
            <person name="Moran D.A.P."/>
            <person name="Shinohara A."/>
            <person name="Yoshida Y."/>
            <person name="Fujiwara M."/>
            <person name="Mori M."/>
            <person name="Tomita M."/>
            <person name="Arakawa K."/>
        </authorList>
    </citation>
    <scope>NUCLEOTIDE SEQUENCE [LARGE SCALE GENOMIC DNA]</scope>
</reference>
<dbReference type="EMBL" id="BGPR01009396">
    <property type="protein sequence ID" value="GBN39739.1"/>
    <property type="molecule type" value="Genomic_DNA"/>
</dbReference>
<sequence length="135" mass="14762">MVTRLQKDIPLTVSTQWDLADIPSESGAHLLLGVTGFTAWYPSVLSPFQFFAFFLSFCFFFPSLEGPGRSLSMRAVATLFASTSHGQQYPIGHWAGIPTRRVGTFRSPGYQSLVSVILAGLRGSAEGWSLSGAWR</sequence>
<accession>A0A4Y2NM38</accession>
<keyword evidence="1" id="KW-0812">Transmembrane</keyword>
<organism evidence="2 3">
    <name type="scientific">Araneus ventricosus</name>
    <name type="common">Orbweaver spider</name>
    <name type="synonym">Epeira ventricosa</name>
    <dbReference type="NCBI Taxonomy" id="182803"/>
    <lineage>
        <taxon>Eukaryota</taxon>
        <taxon>Metazoa</taxon>
        <taxon>Ecdysozoa</taxon>
        <taxon>Arthropoda</taxon>
        <taxon>Chelicerata</taxon>
        <taxon>Arachnida</taxon>
        <taxon>Araneae</taxon>
        <taxon>Araneomorphae</taxon>
        <taxon>Entelegynae</taxon>
        <taxon>Araneoidea</taxon>
        <taxon>Araneidae</taxon>
        <taxon>Araneus</taxon>
    </lineage>
</organism>
<keyword evidence="1" id="KW-0472">Membrane</keyword>
<evidence type="ECO:0000313" key="2">
    <source>
        <dbReference type="EMBL" id="GBN39739.1"/>
    </source>
</evidence>